<feature type="domain" description="FAD-binding PCMH-type" evidence="6">
    <location>
        <begin position="58"/>
        <end position="231"/>
    </location>
</feature>
<dbReference type="AlphaFoldDB" id="A0A1E3B8F9"/>
<evidence type="ECO:0000313" key="7">
    <source>
        <dbReference type="EMBL" id="ODM17252.1"/>
    </source>
</evidence>
<keyword evidence="8" id="KW-1185">Reference proteome</keyword>
<dbReference type="SUPFAM" id="SSF56176">
    <property type="entry name" value="FAD-binding/transporter-associated domain-like"/>
    <property type="match status" value="1"/>
</dbReference>
<dbReference type="InterPro" id="IPR016169">
    <property type="entry name" value="FAD-bd_PCMH_sub2"/>
</dbReference>
<keyword evidence="4" id="KW-0560">Oxidoreductase</keyword>
<name>A0A1E3B8F9_ASPCR</name>
<evidence type="ECO:0000256" key="1">
    <source>
        <dbReference type="ARBA" id="ARBA00005466"/>
    </source>
</evidence>
<dbReference type="Gene3D" id="3.30.465.10">
    <property type="match status" value="1"/>
</dbReference>
<dbReference type="PANTHER" id="PTHR42973:SF54">
    <property type="entry name" value="FAD-BINDING PCMH-TYPE DOMAIN-CONTAINING PROTEIN"/>
    <property type="match status" value="1"/>
</dbReference>
<gene>
    <name evidence="7" type="ORF">SI65_06927</name>
</gene>
<feature type="chain" id="PRO_5009123494" description="FAD-binding PCMH-type domain-containing protein" evidence="5">
    <location>
        <begin position="19"/>
        <end position="509"/>
    </location>
</feature>
<dbReference type="PANTHER" id="PTHR42973">
    <property type="entry name" value="BINDING OXIDOREDUCTASE, PUTATIVE (AFU_ORTHOLOGUE AFUA_1G17690)-RELATED"/>
    <property type="match status" value="1"/>
</dbReference>
<comment type="caution">
    <text evidence="7">The sequence shown here is derived from an EMBL/GenBank/DDBJ whole genome shotgun (WGS) entry which is preliminary data.</text>
</comment>
<comment type="similarity">
    <text evidence="1">Belongs to the oxygen-dependent FAD-linked oxidoreductase family.</text>
</comment>
<evidence type="ECO:0000259" key="6">
    <source>
        <dbReference type="PROSITE" id="PS51387"/>
    </source>
</evidence>
<evidence type="ECO:0000313" key="8">
    <source>
        <dbReference type="Proteomes" id="UP000094569"/>
    </source>
</evidence>
<dbReference type="OrthoDB" id="2151789at2759"/>
<keyword evidence="5" id="KW-0732">Signal</keyword>
<dbReference type="EMBL" id="JXNT01000008">
    <property type="protein sequence ID" value="ODM17252.1"/>
    <property type="molecule type" value="Genomic_DNA"/>
</dbReference>
<dbReference type="STRING" id="573508.A0A1E3B8F9"/>
<organism evidence="7 8">
    <name type="scientific">Aspergillus cristatus</name>
    <name type="common">Chinese Fuzhuan brick tea-fermentation fungus</name>
    <name type="synonym">Eurotium cristatum</name>
    <dbReference type="NCBI Taxonomy" id="573508"/>
    <lineage>
        <taxon>Eukaryota</taxon>
        <taxon>Fungi</taxon>
        <taxon>Dikarya</taxon>
        <taxon>Ascomycota</taxon>
        <taxon>Pezizomycotina</taxon>
        <taxon>Eurotiomycetes</taxon>
        <taxon>Eurotiomycetidae</taxon>
        <taxon>Eurotiales</taxon>
        <taxon>Aspergillaceae</taxon>
        <taxon>Aspergillus</taxon>
        <taxon>Aspergillus subgen. Aspergillus</taxon>
    </lineage>
</organism>
<sequence length="509" mass="55485">MKAAVALSLLLFAQNSLQDDSPAQKACKALQDKYPKLTAYDLDPRYIEANTDFYTSSAFLGPACVFEPSDSYQMADAVLTFQNFSSPFAVRGGGHMPIADAANINSTGVLLSTAGLSQVQVSDDKKTVNVGPGNHWVDVYRGLEPYGLTVVGGRLGVVGVPGLLLGGGVSYFGNEYGWGSANIASFTVVLANGTVAVARADNEYSDLFWALRGGGNSFGIVTNFEMNTIEAPEVMIGLASYVNSEHTADDFIDAVHDYAVSGTKDHKSATIPTAEFIQALGTVFYSSFVFYNGKNESPASLKKFLGTKNGTSTNDQGLKTMTNSYSYRSMYKWSQELDPTFPLLKGDRQRFYVLNIHASNREAIAIVHDTYLDIAKSELPPGVLVAALAFPAVGEKYIEASTVNGGDPMSLDPEGAPYIWVEESITALSTVTDEQLDEFYDKANAEITKRLKERGIDIPAFLYLNDANPKQDVFATYPQENVQRLRRIRAKYDPERVYTDLMPGGWKVD</sequence>
<keyword evidence="3" id="KW-0274">FAD</keyword>
<dbReference type="InterPro" id="IPR050416">
    <property type="entry name" value="FAD-linked_Oxidoreductase"/>
</dbReference>
<evidence type="ECO:0000256" key="3">
    <source>
        <dbReference type="ARBA" id="ARBA00022827"/>
    </source>
</evidence>
<dbReference type="GO" id="GO:0016491">
    <property type="term" value="F:oxidoreductase activity"/>
    <property type="evidence" value="ECO:0007669"/>
    <property type="project" value="UniProtKB-KW"/>
</dbReference>
<evidence type="ECO:0000256" key="2">
    <source>
        <dbReference type="ARBA" id="ARBA00022630"/>
    </source>
</evidence>
<dbReference type="InterPro" id="IPR006094">
    <property type="entry name" value="Oxid_FAD_bind_N"/>
</dbReference>
<dbReference type="VEuPathDB" id="FungiDB:SI65_06927"/>
<dbReference type="Pfam" id="PF01565">
    <property type="entry name" value="FAD_binding_4"/>
    <property type="match status" value="1"/>
</dbReference>
<feature type="signal peptide" evidence="5">
    <location>
        <begin position="1"/>
        <end position="18"/>
    </location>
</feature>
<reference evidence="7 8" key="1">
    <citation type="journal article" date="2016" name="BMC Genomics">
        <title>Comparative genomic and transcriptomic analyses of the Fuzhuan brick tea-fermentation fungus Aspergillus cristatus.</title>
        <authorList>
            <person name="Ge Y."/>
            <person name="Wang Y."/>
            <person name="Liu Y."/>
            <person name="Tan Y."/>
            <person name="Ren X."/>
            <person name="Zhang X."/>
            <person name="Hyde K.D."/>
            <person name="Liu Y."/>
            <person name="Liu Z."/>
        </authorList>
    </citation>
    <scope>NUCLEOTIDE SEQUENCE [LARGE SCALE GENOMIC DNA]</scope>
    <source>
        <strain evidence="7 8">GZAAS20.1005</strain>
    </source>
</reference>
<proteinExistence type="inferred from homology"/>
<dbReference type="PROSITE" id="PS51387">
    <property type="entry name" value="FAD_PCMH"/>
    <property type="match status" value="1"/>
</dbReference>
<dbReference type="InterPro" id="IPR016166">
    <property type="entry name" value="FAD-bd_PCMH"/>
</dbReference>
<evidence type="ECO:0000256" key="5">
    <source>
        <dbReference type="SAM" id="SignalP"/>
    </source>
</evidence>
<evidence type="ECO:0000256" key="4">
    <source>
        <dbReference type="ARBA" id="ARBA00023002"/>
    </source>
</evidence>
<accession>A0A1E3B8F9</accession>
<protein>
    <recommendedName>
        <fullName evidence="6">FAD-binding PCMH-type domain-containing protein</fullName>
    </recommendedName>
</protein>
<dbReference type="InterPro" id="IPR036318">
    <property type="entry name" value="FAD-bd_PCMH-like_sf"/>
</dbReference>
<keyword evidence="2" id="KW-0285">Flavoprotein</keyword>
<dbReference type="Proteomes" id="UP000094569">
    <property type="component" value="Unassembled WGS sequence"/>
</dbReference>
<dbReference type="GO" id="GO:0071949">
    <property type="term" value="F:FAD binding"/>
    <property type="evidence" value="ECO:0007669"/>
    <property type="project" value="InterPro"/>
</dbReference>